<protein>
    <submittedName>
        <fullName evidence="1">PAS domain-containing protein</fullName>
    </submittedName>
</protein>
<dbReference type="AlphaFoldDB" id="A0AAF0BLP3"/>
<sequence length="185" mass="21293">MAVLSHFREFIAYWQELRGDKLVPSRADFRPVRVRHLLPRMIIVERDDADEFVVRLAGTEIVDRLGEEITHRNFFKNGSHLEEDIDLLKDLYASMLSWPMGLTGTREWVTESEAYDSHFLHLPFSHKDGKPNELMVLLHFDIPYNNALTNPVARIGEVRERMLVDLGQGIDPAYASIPSVQLIPA</sequence>
<evidence type="ECO:0000313" key="2">
    <source>
        <dbReference type="Proteomes" id="UP001217500"/>
    </source>
</evidence>
<dbReference type="RefSeq" id="WP_289503211.1">
    <property type="nucleotide sequence ID" value="NZ_CP116805.1"/>
</dbReference>
<reference evidence="1" key="1">
    <citation type="submission" date="2023-01" db="EMBL/GenBank/DDBJ databases">
        <title>The genome sequence of Kordiimonadaceae bacterium 6D33.</title>
        <authorList>
            <person name="Liu Y."/>
        </authorList>
    </citation>
    <scope>NUCLEOTIDE SEQUENCE</scope>
    <source>
        <strain evidence="1">6D33</strain>
    </source>
</reference>
<dbReference type="InterPro" id="IPR009922">
    <property type="entry name" value="DUF1457"/>
</dbReference>
<keyword evidence="2" id="KW-1185">Reference proteome</keyword>
<gene>
    <name evidence="1" type="ORF">PH603_14185</name>
</gene>
<dbReference type="Pfam" id="PF07310">
    <property type="entry name" value="PAS_5"/>
    <property type="match status" value="1"/>
</dbReference>
<dbReference type="Proteomes" id="UP001217500">
    <property type="component" value="Chromosome"/>
</dbReference>
<dbReference type="KEGG" id="gso:PH603_14185"/>
<name>A0AAF0BLP3_9PROT</name>
<proteinExistence type="predicted"/>
<organism evidence="1 2">
    <name type="scientific">Gimibacter soli</name>
    <dbReference type="NCBI Taxonomy" id="3024400"/>
    <lineage>
        <taxon>Bacteria</taxon>
        <taxon>Pseudomonadati</taxon>
        <taxon>Pseudomonadota</taxon>
        <taxon>Alphaproteobacteria</taxon>
        <taxon>Kordiimonadales</taxon>
        <taxon>Temperatibacteraceae</taxon>
        <taxon>Gimibacter</taxon>
    </lineage>
</organism>
<evidence type="ECO:0000313" key="1">
    <source>
        <dbReference type="EMBL" id="WCL53685.1"/>
    </source>
</evidence>
<accession>A0AAF0BLP3</accession>
<dbReference type="EMBL" id="CP116805">
    <property type="protein sequence ID" value="WCL53685.1"/>
    <property type="molecule type" value="Genomic_DNA"/>
</dbReference>